<dbReference type="HOGENOM" id="CLU_2667287_0_0_4"/>
<reference evidence="2 3" key="1">
    <citation type="submission" date="2011-02" db="EMBL/GenBank/DDBJ databases">
        <authorList>
            <person name="Muzny D."/>
            <person name="Qin X."/>
            <person name="Deng J."/>
            <person name="Jiang H."/>
            <person name="Liu Y."/>
            <person name="Qu J."/>
            <person name="Song X.-Z."/>
            <person name="Zhang L."/>
            <person name="Thornton R."/>
            <person name="Coyle M."/>
            <person name="Francisco L."/>
            <person name="Jackson L."/>
            <person name="Javaid M."/>
            <person name="Korchina V."/>
            <person name="Kovar C."/>
            <person name="Mata R."/>
            <person name="Mathew T."/>
            <person name="Ngo R."/>
            <person name="Nguyen L."/>
            <person name="Nguyen N."/>
            <person name="Okwuonu G."/>
            <person name="Ongeri F."/>
            <person name="Pham C."/>
            <person name="Simmons D."/>
            <person name="Wilczek-Boney K."/>
            <person name="Hale W."/>
            <person name="Jakkamsetti A."/>
            <person name="Pham P."/>
            <person name="Ruth R."/>
            <person name="San Lucas F."/>
            <person name="Warren J."/>
            <person name="Zhang J."/>
            <person name="Zhao Z."/>
            <person name="Zhou C."/>
            <person name="Zhu D."/>
            <person name="Lee S."/>
            <person name="Bess C."/>
            <person name="Blankenburg K."/>
            <person name="Forbes L."/>
            <person name="Fu Q."/>
            <person name="Gubbala S."/>
            <person name="Hirani K."/>
            <person name="Jayaseelan J.C."/>
            <person name="Lara F."/>
            <person name="Munidasa M."/>
            <person name="Palculict T."/>
            <person name="Patil S."/>
            <person name="Pu L.-L."/>
            <person name="Saada N."/>
            <person name="Tang L."/>
            <person name="Weissenberger G."/>
            <person name="Zhu Y."/>
            <person name="Hemphill L."/>
            <person name="Shang Y."/>
            <person name="Youmans B."/>
            <person name="Ayvaz T."/>
            <person name="Ross M."/>
            <person name="Santibanez J."/>
            <person name="Aqrawi P."/>
            <person name="Gross S."/>
            <person name="Joshi V."/>
            <person name="Fowler G."/>
            <person name="Nazareth L."/>
            <person name="Reid J."/>
            <person name="Worley K."/>
            <person name="Petrosino J."/>
            <person name="Highlander S."/>
            <person name="Gibbs R."/>
        </authorList>
    </citation>
    <scope>NUCLEOTIDE SEQUENCE [LARGE SCALE GENOMIC DNA]</scope>
    <source>
        <strain evidence="2 3">ATCC BAA-1200</strain>
    </source>
</reference>
<evidence type="ECO:0000313" key="2">
    <source>
        <dbReference type="EMBL" id="EGF11867.1"/>
    </source>
</evidence>
<dbReference type="Proteomes" id="UP000004105">
    <property type="component" value="Unassembled WGS sequence"/>
</dbReference>
<accession>F2B9V0</accession>
<gene>
    <name evidence="2" type="ORF">HMPREF9123_0504</name>
</gene>
<keyword evidence="3" id="KW-1185">Reference proteome</keyword>
<evidence type="ECO:0000256" key="1">
    <source>
        <dbReference type="SAM" id="MobiDB-lite"/>
    </source>
</evidence>
<proteinExistence type="predicted"/>
<protein>
    <submittedName>
        <fullName evidence="2">Uncharacterized protein</fullName>
    </submittedName>
</protein>
<dbReference type="EMBL" id="AFAY01000007">
    <property type="protein sequence ID" value="EGF11867.1"/>
    <property type="molecule type" value="Genomic_DNA"/>
</dbReference>
<name>F2B9V0_9NEIS</name>
<sequence length="75" mass="8703">MSTRQTGRLKTVHGNPAAQRPLPTVFRRPQPFEKHHGTMFFHRYTQPSSKSSFYILYFQIRENPHRFCGGAASPL</sequence>
<organism evidence="2 3">
    <name type="scientific">Neisseria bacilliformis ATCC BAA-1200</name>
    <dbReference type="NCBI Taxonomy" id="888742"/>
    <lineage>
        <taxon>Bacteria</taxon>
        <taxon>Pseudomonadati</taxon>
        <taxon>Pseudomonadota</taxon>
        <taxon>Betaproteobacteria</taxon>
        <taxon>Neisseriales</taxon>
        <taxon>Neisseriaceae</taxon>
        <taxon>Neisseria</taxon>
    </lineage>
</organism>
<dbReference type="AlphaFoldDB" id="F2B9V0"/>
<comment type="caution">
    <text evidence="2">The sequence shown here is derived from an EMBL/GenBank/DDBJ whole genome shotgun (WGS) entry which is preliminary data.</text>
</comment>
<feature type="region of interest" description="Disordered" evidence="1">
    <location>
        <begin position="1"/>
        <end position="23"/>
    </location>
</feature>
<evidence type="ECO:0000313" key="3">
    <source>
        <dbReference type="Proteomes" id="UP000004105"/>
    </source>
</evidence>